<dbReference type="Proteomes" id="UP000579812">
    <property type="component" value="Unassembled WGS sequence"/>
</dbReference>
<organism evidence="11 12">
    <name type="scientific">Onychostoma macrolepis</name>
    <dbReference type="NCBI Taxonomy" id="369639"/>
    <lineage>
        <taxon>Eukaryota</taxon>
        <taxon>Metazoa</taxon>
        <taxon>Chordata</taxon>
        <taxon>Craniata</taxon>
        <taxon>Vertebrata</taxon>
        <taxon>Euteleostomi</taxon>
        <taxon>Actinopterygii</taxon>
        <taxon>Neopterygii</taxon>
        <taxon>Teleostei</taxon>
        <taxon>Ostariophysi</taxon>
        <taxon>Cypriniformes</taxon>
        <taxon>Cyprinidae</taxon>
        <taxon>Acrossocheilinae</taxon>
        <taxon>Onychostoma</taxon>
    </lineage>
</organism>
<proteinExistence type="predicted"/>
<dbReference type="Pfam" id="PF25106">
    <property type="entry name" value="VWA_4"/>
    <property type="match status" value="1"/>
</dbReference>
<keyword evidence="3 6" id="KW-0732">Signal</keyword>
<comment type="subcellular location">
    <subcellularLocation>
        <location evidence="1">Secreted</location>
    </subcellularLocation>
</comment>
<feature type="domain" description="VWA7 Ig-like" evidence="8">
    <location>
        <begin position="546"/>
        <end position="645"/>
    </location>
</feature>
<feature type="domain" description="Hemicentin/VWA7 galactose-binding" evidence="7">
    <location>
        <begin position="335"/>
        <end position="433"/>
    </location>
</feature>
<feature type="signal peptide" evidence="6">
    <location>
        <begin position="1"/>
        <end position="24"/>
    </location>
</feature>
<dbReference type="AlphaFoldDB" id="A0A7J6D8U2"/>
<sequence length="846" mass="90363">MVSLVAVAVFLLCGTLFQSPQVAAFKSLFLGGSLTHREITQLAILRKTAEVCRDIATAQGRDFTLPINNSLTPSAVQEACSASAASSHVFYLAITQIFLSNAVQLFALSEAHHIHNEAFSEGRDLITQGVAAVKASVLKGSYIPARNTLGALCHTLQDFYSHSNWVELGSTAPFSTLIKPELPLNNLAGPSTPTCRSCTGSDCRDNILPEILLRKKLTSGYFSVYSSRKPADFGPLTRTTNADIFKERINSLSADGGGDEPEMCLSGLLVTFMLTNVLLRRRRTASQSQQFKLRSDIQLYRDLAHASGGQAITVTKATLSQATAVITDASTSALVTVLQVVRSPIIAENVSFVLDPSLSNVTVYITGDSPVFTLYSPTGVSQSGSVADGPLGSILTVGNLNRVKLNSDSQTGEWKISIDSTHSYSLKVIGQSSVNFLINFVEQLEGGDFTPKANRPFIGRNATLFVSVTGGDSVSVTDVLLVEASGSDVVHGTIKSLGATDFLVNIDRIPEWAFVVQLKGLLNDSTRSSPSRFQRQSPTQQRGSGVNIMAQPNNTIEPGIPFNLNFTLVTNATGGSYTIRAWTDRSFSVSFPSSLDTGTEGSAQGSVTLTARSDTESGTDVTLTIEAEDSESSDSNYVVLRFTVMTKVTDFSSPVCQVVSIKADCPVECSKASWELSANLTDGNGTGIANVSLSRGNGSLSLSYVMSADGTNVTVASYNASCCSQEVELVAVDRLQQVESAFVRDSLLQKRAGKKAAFVTRVRTGQCQGGHLSRPRSSTTRMDCHLQGHTELNKAARQEAMLACKRKKALKQLADLQASNPMVAMISTLDLRDDPPTPHRGGGGPV</sequence>
<protein>
    <recommendedName>
        <fullName evidence="13">von Willebrand factor A domain-containing protein 7</fullName>
    </recommendedName>
</protein>
<dbReference type="InterPro" id="IPR056862">
    <property type="entry name" value="VWA7_N"/>
</dbReference>
<evidence type="ECO:0000259" key="10">
    <source>
        <dbReference type="Pfam" id="PF25107"/>
    </source>
</evidence>
<dbReference type="GO" id="GO:0005576">
    <property type="term" value="C:extracellular region"/>
    <property type="evidence" value="ECO:0007669"/>
    <property type="project" value="UniProtKB-SubCell"/>
</dbReference>
<evidence type="ECO:0008006" key="13">
    <source>
        <dbReference type="Google" id="ProtNLM"/>
    </source>
</evidence>
<feature type="domain" description="VWA7 N-terminal" evidence="10">
    <location>
        <begin position="71"/>
        <end position="231"/>
    </location>
</feature>
<dbReference type="PANTHER" id="PTHR14905">
    <property type="entry name" value="NG37"/>
    <property type="match status" value="1"/>
</dbReference>
<feature type="chain" id="PRO_5029834095" description="von Willebrand factor A domain-containing protein 7" evidence="6">
    <location>
        <begin position="25"/>
        <end position="846"/>
    </location>
</feature>
<dbReference type="InterPro" id="IPR057615">
    <property type="entry name" value="Ig_VWA7"/>
</dbReference>
<evidence type="ECO:0000313" key="11">
    <source>
        <dbReference type="EMBL" id="KAF4115314.1"/>
    </source>
</evidence>
<evidence type="ECO:0000256" key="6">
    <source>
        <dbReference type="SAM" id="SignalP"/>
    </source>
</evidence>
<evidence type="ECO:0000256" key="4">
    <source>
        <dbReference type="ARBA" id="ARBA00023180"/>
    </source>
</evidence>
<dbReference type="InterPro" id="IPR052577">
    <property type="entry name" value="VWA7"/>
</dbReference>
<dbReference type="InterPro" id="IPR056861">
    <property type="entry name" value="HMCN1-like_VWA"/>
</dbReference>
<evidence type="ECO:0000256" key="5">
    <source>
        <dbReference type="SAM" id="MobiDB-lite"/>
    </source>
</evidence>
<evidence type="ECO:0000313" key="12">
    <source>
        <dbReference type="Proteomes" id="UP000579812"/>
    </source>
</evidence>
<feature type="domain" description="Hemicentin-1-like von Willebrand factor A" evidence="9">
    <location>
        <begin position="232"/>
        <end position="268"/>
    </location>
</feature>
<comment type="caution">
    <text evidence="11">The sequence shown here is derived from an EMBL/GenBank/DDBJ whole genome shotgun (WGS) entry which is preliminary data.</text>
</comment>
<evidence type="ECO:0000256" key="1">
    <source>
        <dbReference type="ARBA" id="ARBA00004613"/>
    </source>
</evidence>
<feature type="compositionally biased region" description="Low complexity" evidence="5">
    <location>
        <begin position="525"/>
        <end position="542"/>
    </location>
</feature>
<keyword evidence="2" id="KW-0964">Secreted</keyword>
<dbReference type="Pfam" id="PF25107">
    <property type="entry name" value="VWA7_N"/>
    <property type="match status" value="1"/>
</dbReference>
<accession>A0A7J6D8U2</accession>
<feature type="region of interest" description="Disordered" evidence="5">
    <location>
        <begin position="525"/>
        <end position="547"/>
    </location>
</feature>
<evidence type="ECO:0000259" key="8">
    <source>
        <dbReference type="Pfam" id="PF23619"/>
    </source>
</evidence>
<keyword evidence="12" id="KW-1185">Reference proteome</keyword>
<dbReference type="Pfam" id="PF23560">
    <property type="entry name" value="GBD_Hemicentin"/>
    <property type="match status" value="1"/>
</dbReference>
<keyword evidence="4" id="KW-0325">Glycoprotein</keyword>
<dbReference type="Pfam" id="PF23619">
    <property type="entry name" value="Ig_VWA7"/>
    <property type="match status" value="1"/>
</dbReference>
<name>A0A7J6D8U2_9TELE</name>
<dbReference type="PANTHER" id="PTHR14905:SF18">
    <property type="entry name" value="VON WILLEBRAND FACTOR A DOMAIN-CONTAINING 10, TANDEM DUPLICATE 1-RELATED"/>
    <property type="match status" value="1"/>
</dbReference>
<evidence type="ECO:0000256" key="2">
    <source>
        <dbReference type="ARBA" id="ARBA00022525"/>
    </source>
</evidence>
<dbReference type="InterPro" id="IPR056475">
    <property type="entry name" value="GBD_Hemicentin/VWA7"/>
</dbReference>
<reference evidence="11 12" key="1">
    <citation type="submission" date="2020-04" db="EMBL/GenBank/DDBJ databases">
        <title>Chromosome-level genome assembly of a cyprinid fish Onychostoma macrolepis by integration of Nanopore Sequencing, Bionano and Hi-C technology.</title>
        <authorList>
            <person name="Wang D."/>
        </authorList>
    </citation>
    <scope>NUCLEOTIDE SEQUENCE [LARGE SCALE GENOMIC DNA]</scope>
    <source>
        <strain evidence="11">SWU-2019</strain>
        <tissue evidence="11">Muscle</tissue>
    </source>
</reference>
<evidence type="ECO:0000256" key="3">
    <source>
        <dbReference type="ARBA" id="ARBA00022729"/>
    </source>
</evidence>
<evidence type="ECO:0000259" key="7">
    <source>
        <dbReference type="Pfam" id="PF23560"/>
    </source>
</evidence>
<evidence type="ECO:0000259" key="9">
    <source>
        <dbReference type="Pfam" id="PF25106"/>
    </source>
</evidence>
<gene>
    <name evidence="11" type="ORF">G5714_002803</name>
</gene>
<dbReference type="EMBL" id="JAAMOB010000003">
    <property type="protein sequence ID" value="KAF4115314.1"/>
    <property type="molecule type" value="Genomic_DNA"/>
</dbReference>